<dbReference type="EMBL" id="CAJNOJ010000638">
    <property type="protein sequence ID" value="CAF1501662.1"/>
    <property type="molecule type" value="Genomic_DNA"/>
</dbReference>
<proteinExistence type="predicted"/>
<evidence type="ECO:0000313" key="2">
    <source>
        <dbReference type="EMBL" id="CAF1572430.1"/>
    </source>
</evidence>
<evidence type="ECO:0000313" key="3">
    <source>
        <dbReference type="Proteomes" id="UP000663828"/>
    </source>
</evidence>
<dbReference type="Proteomes" id="UP000663852">
    <property type="component" value="Unassembled WGS sequence"/>
</dbReference>
<name>A0A815TJ55_ADIRI</name>
<evidence type="ECO:0000313" key="4">
    <source>
        <dbReference type="Proteomes" id="UP000663852"/>
    </source>
</evidence>
<protein>
    <submittedName>
        <fullName evidence="1">Uncharacterized protein</fullName>
    </submittedName>
</protein>
<keyword evidence="3" id="KW-1185">Reference proteome</keyword>
<accession>A0A815TJ55</accession>
<sequence length="107" mass="12270">MLMTAVIDSTESPLLYASIKQIRSIDTRETVDELFRMVSSSSSSLKRQYSAELFVHLAQMDQVTVIEVHEILITSIEASRERLQSASKEHQWLNCYLICWKISTVTC</sequence>
<evidence type="ECO:0000313" key="1">
    <source>
        <dbReference type="EMBL" id="CAF1501662.1"/>
    </source>
</evidence>
<dbReference type="EMBL" id="CAJNOR010005682">
    <property type="protein sequence ID" value="CAF1572430.1"/>
    <property type="molecule type" value="Genomic_DNA"/>
</dbReference>
<dbReference type="AlphaFoldDB" id="A0A815TJ55"/>
<organism evidence="1 4">
    <name type="scientific">Adineta ricciae</name>
    <name type="common">Rotifer</name>
    <dbReference type="NCBI Taxonomy" id="249248"/>
    <lineage>
        <taxon>Eukaryota</taxon>
        <taxon>Metazoa</taxon>
        <taxon>Spiralia</taxon>
        <taxon>Gnathifera</taxon>
        <taxon>Rotifera</taxon>
        <taxon>Eurotatoria</taxon>
        <taxon>Bdelloidea</taxon>
        <taxon>Adinetida</taxon>
        <taxon>Adinetidae</taxon>
        <taxon>Adineta</taxon>
    </lineage>
</organism>
<comment type="caution">
    <text evidence="1">The sequence shown here is derived from an EMBL/GenBank/DDBJ whole genome shotgun (WGS) entry which is preliminary data.</text>
</comment>
<gene>
    <name evidence="1" type="ORF">EDS130_LOCUS42668</name>
    <name evidence="2" type="ORF">XAT740_LOCUS44612</name>
</gene>
<dbReference type="Proteomes" id="UP000663828">
    <property type="component" value="Unassembled WGS sequence"/>
</dbReference>
<reference evidence="1" key="1">
    <citation type="submission" date="2021-02" db="EMBL/GenBank/DDBJ databases">
        <authorList>
            <person name="Nowell W R."/>
        </authorList>
    </citation>
    <scope>NUCLEOTIDE SEQUENCE</scope>
</reference>